<proteinExistence type="predicted"/>
<evidence type="ECO:0000259" key="2">
    <source>
        <dbReference type="Pfam" id="PF05826"/>
    </source>
</evidence>
<name>A0A8C8EB09_9STRI</name>
<dbReference type="InterPro" id="IPR036444">
    <property type="entry name" value="PLipase_A2_dom_sf"/>
</dbReference>
<dbReference type="AlphaFoldDB" id="A0A8C8EB09"/>
<reference evidence="3" key="2">
    <citation type="submission" date="2025-09" db="UniProtKB">
        <authorList>
            <consortium name="Ensembl"/>
        </authorList>
    </citation>
    <scope>IDENTIFICATION</scope>
</reference>
<organism evidence="3 4">
    <name type="scientific">Otus sunia</name>
    <name type="common">Oriental scops-owl</name>
    <dbReference type="NCBI Taxonomy" id="257818"/>
    <lineage>
        <taxon>Eukaryota</taxon>
        <taxon>Metazoa</taxon>
        <taxon>Chordata</taxon>
        <taxon>Craniata</taxon>
        <taxon>Vertebrata</taxon>
        <taxon>Euteleostomi</taxon>
        <taxon>Archelosauria</taxon>
        <taxon>Archosauria</taxon>
        <taxon>Dinosauria</taxon>
        <taxon>Saurischia</taxon>
        <taxon>Theropoda</taxon>
        <taxon>Coelurosauria</taxon>
        <taxon>Aves</taxon>
        <taxon>Neognathae</taxon>
        <taxon>Neoaves</taxon>
        <taxon>Telluraves</taxon>
        <taxon>Strigiformes</taxon>
        <taxon>Strigidae</taxon>
        <taxon>Otus</taxon>
    </lineage>
</organism>
<feature type="domain" description="Phospholipase A2-like central" evidence="2">
    <location>
        <begin position="79"/>
        <end position="138"/>
    </location>
</feature>
<evidence type="ECO:0000313" key="4">
    <source>
        <dbReference type="Proteomes" id="UP000694552"/>
    </source>
</evidence>
<dbReference type="GO" id="GO:0004623">
    <property type="term" value="F:phospholipase A2 activity"/>
    <property type="evidence" value="ECO:0007669"/>
    <property type="project" value="InterPro"/>
</dbReference>
<feature type="compositionally biased region" description="Basic and acidic residues" evidence="1">
    <location>
        <begin position="26"/>
        <end position="38"/>
    </location>
</feature>
<evidence type="ECO:0000313" key="3">
    <source>
        <dbReference type="Ensembl" id="ENSOSUP00000014193.1"/>
    </source>
</evidence>
<feature type="region of interest" description="Disordered" evidence="1">
    <location>
        <begin position="13"/>
        <end position="38"/>
    </location>
</feature>
<dbReference type="GO" id="GO:0006644">
    <property type="term" value="P:phospholipid metabolic process"/>
    <property type="evidence" value="ECO:0007669"/>
    <property type="project" value="InterPro"/>
</dbReference>
<dbReference type="InterPro" id="IPR016090">
    <property type="entry name" value="PLA2-like_dom"/>
</dbReference>
<reference evidence="3" key="1">
    <citation type="submission" date="2025-08" db="UniProtKB">
        <authorList>
            <consortium name="Ensembl"/>
        </authorList>
    </citation>
    <scope>IDENTIFICATION</scope>
</reference>
<dbReference type="Gene3D" id="1.20.90.10">
    <property type="entry name" value="Phospholipase A2 domain"/>
    <property type="match status" value="2"/>
</dbReference>
<dbReference type="Proteomes" id="UP000694552">
    <property type="component" value="Unplaced"/>
</dbReference>
<keyword evidence="4" id="KW-1185">Reference proteome</keyword>
<evidence type="ECO:0000256" key="1">
    <source>
        <dbReference type="SAM" id="MobiDB-lite"/>
    </source>
</evidence>
<dbReference type="Ensembl" id="ENSOSUT00000014667.1">
    <property type="protein sequence ID" value="ENSOSUP00000014193.1"/>
    <property type="gene ID" value="ENSOSUG00000010139.1"/>
</dbReference>
<accession>A0A8C8EB09</accession>
<protein>
    <recommendedName>
        <fullName evidence="2">Phospholipase A2-like central domain-containing protein</fullName>
    </recommendedName>
</protein>
<dbReference type="PANTHER" id="PTHR12253">
    <property type="entry name" value="RH14732P"/>
    <property type="match status" value="1"/>
</dbReference>
<dbReference type="Pfam" id="PF05826">
    <property type="entry name" value="Phospholip_A2_2"/>
    <property type="match status" value="1"/>
</dbReference>
<sequence length="355" mass="39901">MWGSPCGAPWGCQHSPGMGQPRVRRERGGQECSERGEGHSRRALWVPAGWLKAGGAGVSPGRALPQRQPPSWLVSTASRHDRCSAQLAALRFGYGLRGYRLRTASRCVRRRLLALNDTISNIIGVTFSNLLEVPCFVLEESRECVQRRWWGGTARAGGVSRPCLRGPRSGWQLCRATPVPAVEGRRQQGEWVLGAEHVPQPGCPGASACWRCVLGVPITFLLSSGPGRVCRCYKHPDKCKHQIPPHQVKYQLHNMDTRTLFHCNCTRRCVSRRKRQGFSHHHRVLCRYCITATRAVLEPAQHLKKTLRRWDLLHVTSKARCPEWKAQDSGGTLYMQCLQLALEQKPGAWHHMVPQ</sequence>
<dbReference type="GO" id="GO:0050482">
    <property type="term" value="P:arachidonate secretion"/>
    <property type="evidence" value="ECO:0007669"/>
    <property type="project" value="InterPro"/>
</dbReference>